<dbReference type="InterPro" id="IPR036259">
    <property type="entry name" value="MFS_trans_sf"/>
</dbReference>
<evidence type="ECO:0000259" key="5">
    <source>
        <dbReference type="PROSITE" id="PS50850"/>
    </source>
</evidence>
<feature type="transmembrane region" description="Helical" evidence="4">
    <location>
        <begin position="125"/>
        <end position="144"/>
    </location>
</feature>
<evidence type="ECO:0000256" key="4">
    <source>
        <dbReference type="SAM" id="Phobius"/>
    </source>
</evidence>
<dbReference type="PROSITE" id="PS50850">
    <property type="entry name" value="MFS"/>
    <property type="match status" value="1"/>
</dbReference>
<dbReference type="InterPro" id="IPR020846">
    <property type="entry name" value="MFS_dom"/>
</dbReference>
<dbReference type="AlphaFoldDB" id="A0A2K0T8Z4"/>
<dbReference type="GO" id="GO:0022857">
    <property type="term" value="F:transmembrane transporter activity"/>
    <property type="evidence" value="ECO:0007669"/>
    <property type="project" value="InterPro"/>
</dbReference>
<dbReference type="Pfam" id="PF07690">
    <property type="entry name" value="MFS_1"/>
    <property type="match status" value="1"/>
</dbReference>
<comment type="similarity">
    <text evidence="2">Belongs to the major facilitator superfamily. Monocarboxylate porter (TC 2.A.1.13) family.</text>
</comment>
<feature type="transmembrane region" description="Helical" evidence="4">
    <location>
        <begin position="411"/>
        <end position="430"/>
    </location>
</feature>
<evidence type="ECO:0000256" key="3">
    <source>
        <dbReference type="SAM" id="MobiDB-lite"/>
    </source>
</evidence>
<feature type="region of interest" description="Disordered" evidence="3">
    <location>
        <begin position="1"/>
        <end position="40"/>
    </location>
</feature>
<feature type="transmembrane region" description="Helical" evidence="4">
    <location>
        <begin position="178"/>
        <end position="198"/>
    </location>
</feature>
<dbReference type="SUPFAM" id="SSF103473">
    <property type="entry name" value="MFS general substrate transporter"/>
    <property type="match status" value="1"/>
</dbReference>
<keyword evidence="4" id="KW-0472">Membrane</keyword>
<dbReference type="EMBL" id="MTYH01000052">
    <property type="protein sequence ID" value="PNP41995.1"/>
    <property type="molecule type" value="Genomic_DNA"/>
</dbReference>
<comment type="caution">
    <text evidence="6">The sequence shown here is derived from an EMBL/GenBank/DDBJ whole genome shotgun (WGS) entry which is preliminary data.</text>
</comment>
<feature type="domain" description="Major facilitator superfamily (MFS) profile" evidence="5">
    <location>
        <begin position="251"/>
        <end position="439"/>
    </location>
</feature>
<feature type="transmembrane region" description="Helical" evidence="4">
    <location>
        <begin position="210"/>
        <end position="232"/>
    </location>
</feature>
<dbReference type="Proteomes" id="UP000236546">
    <property type="component" value="Unassembled WGS sequence"/>
</dbReference>
<reference evidence="6 7" key="1">
    <citation type="submission" date="2017-02" db="EMBL/GenBank/DDBJ databases">
        <title>Genomes of Trichoderma spp. with biocontrol activity.</title>
        <authorList>
            <person name="Gardiner D."/>
            <person name="Kazan K."/>
            <person name="Vos C."/>
            <person name="Harvey P."/>
        </authorList>
    </citation>
    <scope>NUCLEOTIDE SEQUENCE [LARGE SCALE GENOMIC DNA]</scope>
    <source>
        <strain evidence="6 7">A5MH</strain>
    </source>
</reference>
<feature type="transmembrane region" description="Helical" evidence="4">
    <location>
        <begin position="50"/>
        <end position="71"/>
    </location>
</feature>
<feature type="transmembrane region" description="Helical" evidence="4">
    <location>
        <begin position="342"/>
        <end position="362"/>
    </location>
</feature>
<feature type="transmembrane region" description="Helical" evidence="4">
    <location>
        <begin position="150"/>
        <end position="171"/>
    </location>
</feature>
<feature type="compositionally biased region" description="Basic and acidic residues" evidence="3">
    <location>
        <begin position="1"/>
        <end position="20"/>
    </location>
</feature>
<evidence type="ECO:0000313" key="6">
    <source>
        <dbReference type="EMBL" id="PNP41995.1"/>
    </source>
</evidence>
<proteinExistence type="inferred from homology"/>
<keyword evidence="4" id="KW-0812">Transmembrane</keyword>
<dbReference type="PANTHER" id="PTHR11360">
    <property type="entry name" value="MONOCARBOXYLATE TRANSPORTER"/>
    <property type="match status" value="1"/>
</dbReference>
<feature type="transmembrane region" description="Helical" evidence="4">
    <location>
        <begin position="285"/>
        <end position="305"/>
    </location>
</feature>
<dbReference type="OrthoDB" id="6499973at2759"/>
<keyword evidence="4" id="KW-1133">Transmembrane helix</keyword>
<feature type="transmembrane region" description="Helical" evidence="4">
    <location>
        <begin position="252"/>
        <end position="273"/>
    </location>
</feature>
<accession>A0A2K0T8Z4</accession>
<dbReference type="Gene3D" id="1.20.1250.20">
    <property type="entry name" value="MFS general substrate transporter like domains"/>
    <property type="match status" value="2"/>
</dbReference>
<dbReference type="PANTHER" id="PTHR11360:SF319">
    <property type="entry name" value="MAJOR FACILITATOR SUPERFAMILY (MFS) PROFILE DOMAIN-CONTAINING PROTEIN"/>
    <property type="match status" value="1"/>
</dbReference>
<evidence type="ECO:0000313" key="7">
    <source>
        <dbReference type="Proteomes" id="UP000236546"/>
    </source>
</evidence>
<protein>
    <recommendedName>
        <fullName evidence="5">Major facilitator superfamily (MFS) profile domain-containing protein</fullName>
    </recommendedName>
</protein>
<dbReference type="InterPro" id="IPR011701">
    <property type="entry name" value="MFS"/>
</dbReference>
<sequence length="439" mass="46816">MSTTSVEEKGTPLPGEEKIALEQLVPDDQERQQSISEDEIEPAPEGGLRAWLVACGAASVFFCCLGFSNSFGTFTEYYLTHQLRDHTPDDVAWIGSLSAFLQFFTGMIGGPMFDRYGVKIMQPAAVIYIFAVMMLSLCKTYWQIILVQGVLMGSTMGFLQFPAMGALAHYFDKKRAAAFGVAISGSSIGGIIMPIAVSRMLNATSIGFGWTVRIIGFLMVPFMAFSIIVIKARLPPRPTAFFITGVFRDAKFMLLITSTFFAFIGMFMPIIFLPTYAVEARGMGATLAGYLPAILNAASTFGRVIPGILADKYGKMNMYAGGTIVTAVVAFCMNSTHNNAGIIAYAAIFGFTSGTIISGATVTITSCADDPRNIGTYTGMGLALGAVGVLIGPPIDGAFVAHYKSFEQVTMFSGAMCLVGGILVLLAKAATPQGIFGKS</sequence>
<organism evidence="6 7">
    <name type="scientific">Trichoderma gamsii</name>
    <dbReference type="NCBI Taxonomy" id="398673"/>
    <lineage>
        <taxon>Eukaryota</taxon>
        <taxon>Fungi</taxon>
        <taxon>Dikarya</taxon>
        <taxon>Ascomycota</taxon>
        <taxon>Pezizomycotina</taxon>
        <taxon>Sordariomycetes</taxon>
        <taxon>Hypocreomycetidae</taxon>
        <taxon>Hypocreales</taxon>
        <taxon>Hypocreaceae</taxon>
        <taxon>Trichoderma</taxon>
    </lineage>
</organism>
<feature type="transmembrane region" description="Helical" evidence="4">
    <location>
        <begin position="317"/>
        <end position="336"/>
    </location>
</feature>
<feature type="transmembrane region" description="Helical" evidence="4">
    <location>
        <begin position="91"/>
        <end position="113"/>
    </location>
</feature>
<feature type="transmembrane region" description="Helical" evidence="4">
    <location>
        <begin position="374"/>
        <end position="391"/>
    </location>
</feature>
<dbReference type="GO" id="GO:0016020">
    <property type="term" value="C:membrane"/>
    <property type="evidence" value="ECO:0007669"/>
    <property type="project" value="UniProtKB-SubCell"/>
</dbReference>
<name>A0A2K0T8Z4_9HYPO</name>
<dbReference type="InterPro" id="IPR050327">
    <property type="entry name" value="Proton-linked_MCT"/>
</dbReference>
<gene>
    <name evidence="6" type="ORF">TGAMA5MH_06174</name>
</gene>
<comment type="subcellular location">
    <subcellularLocation>
        <location evidence="1">Membrane</location>
        <topology evidence="1">Multi-pass membrane protein</topology>
    </subcellularLocation>
</comment>
<evidence type="ECO:0000256" key="1">
    <source>
        <dbReference type="ARBA" id="ARBA00004141"/>
    </source>
</evidence>
<evidence type="ECO:0000256" key="2">
    <source>
        <dbReference type="ARBA" id="ARBA00006727"/>
    </source>
</evidence>